<organism evidence="2 3">
    <name type="scientific">Agaribacter marinus</name>
    <dbReference type="NCBI Taxonomy" id="1431249"/>
    <lineage>
        <taxon>Bacteria</taxon>
        <taxon>Pseudomonadati</taxon>
        <taxon>Pseudomonadota</taxon>
        <taxon>Gammaproteobacteria</taxon>
        <taxon>Alteromonadales</taxon>
        <taxon>Alteromonadaceae</taxon>
        <taxon>Agaribacter</taxon>
    </lineage>
</organism>
<evidence type="ECO:0000256" key="1">
    <source>
        <dbReference type="SAM" id="Phobius"/>
    </source>
</evidence>
<accession>A0AA37WLA2</accession>
<dbReference type="Proteomes" id="UP001156601">
    <property type="component" value="Unassembled WGS sequence"/>
</dbReference>
<keyword evidence="3" id="KW-1185">Reference proteome</keyword>
<evidence type="ECO:0008006" key="4">
    <source>
        <dbReference type="Google" id="ProtNLM"/>
    </source>
</evidence>
<feature type="transmembrane region" description="Helical" evidence="1">
    <location>
        <begin position="12"/>
        <end position="33"/>
    </location>
</feature>
<sequence>MCHSQRQKGSMIVIAIFIMVVLTVLASTMISVISNSSSSALKEVYGLRAQQSAKAGLQTLVSQSFPIGNPVQVCNTNVTSPASFSQIEGFLACRFEARCTTDVISFGGITYNYYKYSSTGQCDLADSTISRTLSVDAMEAL</sequence>
<dbReference type="RefSeq" id="WP_284218665.1">
    <property type="nucleotide sequence ID" value="NZ_BSOT01000009.1"/>
</dbReference>
<dbReference type="AlphaFoldDB" id="A0AA37WLA2"/>
<reference evidence="2" key="1">
    <citation type="journal article" date="2014" name="Int. J. Syst. Evol. Microbiol.">
        <title>Complete genome sequence of Corynebacterium casei LMG S-19264T (=DSM 44701T), isolated from a smear-ripened cheese.</title>
        <authorList>
            <consortium name="US DOE Joint Genome Institute (JGI-PGF)"/>
            <person name="Walter F."/>
            <person name="Albersmeier A."/>
            <person name="Kalinowski J."/>
            <person name="Ruckert C."/>
        </authorList>
    </citation>
    <scope>NUCLEOTIDE SEQUENCE</scope>
    <source>
        <strain evidence="2">NBRC 110023</strain>
    </source>
</reference>
<evidence type="ECO:0000313" key="3">
    <source>
        <dbReference type="Proteomes" id="UP001156601"/>
    </source>
</evidence>
<dbReference type="EMBL" id="BSOT01000009">
    <property type="protein sequence ID" value="GLR72244.1"/>
    <property type="molecule type" value="Genomic_DNA"/>
</dbReference>
<protein>
    <recommendedName>
        <fullName evidence="4">MSHA biogenesis protein MshP</fullName>
    </recommendedName>
</protein>
<proteinExistence type="predicted"/>
<keyword evidence="1" id="KW-0472">Membrane</keyword>
<evidence type="ECO:0000313" key="2">
    <source>
        <dbReference type="EMBL" id="GLR72244.1"/>
    </source>
</evidence>
<reference evidence="2" key="2">
    <citation type="submission" date="2023-01" db="EMBL/GenBank/DDBJ databases">
        <title>Draft genome sequence of Agaribacter marinus strain NBRC 110023.</title>
        <authorList>
            <person name="Sun Q."/>
            <person name="Mori K."/>
        </authorList>
    </citation>
    <scope>NUCLEOTIDE SEQUENCE</scope>
    <source>
        <strain evidence="2">NBRC 110023</strain>
    </source>
</reference>
<gene>
    <name evidence="2" type="ORF">GCM10007852_31520</name>
</gene>
<name>A0AA37WLA2_9ALTE</name>
<keyword evidence="1" id="KW-1133">Transmembrane helix</keyword>
<keyword evidence="1" id="KW-0812">Transmembrane</keyword>
<comment type="caution">
    <text evidence="2">The sequence shown here is derived from an EMBL/GenBank/DDBJ whole genome shotgun (WGS) entry which is preliminary data.</text>
</comment>